<protein>
    <submittedName>
        <fullName evidence="2">Uncharacterized protein</fullName>
    </submittedName>
</protein>
<reference evidence="2 3" key="1">
    <citation type="submission" date="2019-07" db="EMBL/GenBank/DDBJ databases">
        <title>Draft genome assembly of a fouling barnacle, Amphibalanus amphitrite (Darwin, 1854): The first reference genome for Thecostraca.</title>
        <authorList>
            <person name="Kim W."/>
        </authorList>
    </citation>
    <scope>NUCLEOTIDE SEQUENCE [LARGE SCALE GENOMIC DNA]</scope>
    <source>
        <strain evidence="2">SNU_AA5</strain>
        <tissue evidence="2">Soma without cirri and trophi</tissue>
    </source>
</reference>
<name>A0A6A4X752_AMPAM</name>
<keyword evidence="3" id="KW-1185">Reference proteome</keyword>
<feature type="region of interest" description="Disordered" evidence="1">
    <location>
        <begin position="63"/>
        <end position="109"/>
    </location>
</feature>
<accession>A0A6A4X752</accession>
<evidence type="ECO:0000256" key="1">
    <source>
        <dbReference type="SAM" id="MobiDB-lite"/>
    </source>
</evidence>
<comment type="caution">
    <text evidence="2">The sequence shown here is derived from an EMBL/GenBank/DDBJ whole genome shotgun (WGS) entry which is preliminary data.</text>
</comment>
<evidence type="ECO:0000313" key="2">
    <source>
        <dbReference type="EMBL" id="KAF0310798.1"/>
    </source>
</evidence>
<organism evidence="2 3">
    <name type="scientific">Amphibalanus amphitrite</name>
    <name type="common">Striped barnacle</name>
    <name type="synonym">Balanus amphitrite</name>
    <dbReference type="NCBI Taxonomy" id="1232801"/>
    <lineage>
        <taxon>Eukaryota</taxon>
        <taxon>Metazoa</taxon>
        <taxon>Ecdysozoa</taxon>
        <taxon>Arthropoda</taxon>
        <taxon>Crustacea</taxon>
        <taxon>Multicrustacea</taxon>
        <taxon>Cirripedia</taxon>
        <taxon>Thoracica</taxon>
        <taxon>Thoracicalcarea</taxon>
        <taxon>Balanomorpha</taxon>
        <taxon>Balanoidea</taxon>
        <taxon>Balanidae</taxon>
        <taxon>Amphibalaninae</taxon>
        <taxon>Amphibalanus</taxon>
    </lineage>
</organism>
<gene>
    <name evidence="2" type="ORF">FJT64_018342</name>
</gene>
<proteinExistence type="predicted"/>
<dbReference type="EMBL" id="VIIS01000290">
    <property type="protein sequence ID" value="KAF0310798.1"/>
    <property type="molecule type" value="Genomic_DNA"/>
</dbReference>
<evidence type="ECO:0000313" key="3">
    <source>
        <dbReference type="Proteomes" id="UP000440578"/>
    </source>
</evidence>
<dbReference type="Proteomes" id="UP000440578">
    <property type="component" value="Unassembled WGS sequence"/>
</dbReference>
<dbReference type="AlphaFoldDB" id="A0A6A4X752"/>
<sequence>MVRCGAAGDCDRCLPPASPRAVRFYGDPIPSAPQAPLACSEPGLEIRLEARLETRLETRLDGRLDNHKDGLPSYESAARRSGQWSEARCDSTVSGASSGAPDWRDAPADRAEDAVLKDWSGELERAGEKQDEWQDEGESIVANCSDSPLSNCLDSPELVPRIGFHNDVKECAI</sequence>